<dbReference type="Proteomes" id="UP001597368">
    <property type="component" value="Unassembled WGS sequence"/>
</dbReference>
<feature type="transmembrane region" description="Helical" evidence="1">
    <location>
        <begin position="122"/>
        <end position="141"/>
    </location>
</feature>
<reference evidence="3" key="1">
    <citation type="journal article" date="2019" name="Int. J. Syst. Evol. Microbiol.">
        <title>The Global Catalogue of Microorganisms (GCM) 10K type strain sequencing project: providing services to taxonomists for standard genome sequencing and annotation.</title>
        <authorList>
            <consortium name="The Broad Institute Genomics Platform"/>
            <consortium name="The Broad Institute Genome Sequencing Center for Infectious Disease"/>
            <person name="Wu L."/>
            <person name="Ma J."/>
        </authorList>
    </citation>
    <scope>NUCLEOTIDE SEQUENCE [LARGE SCALE GENOMIC DNA]</scope>
    <source>
        <strain evidence="3">ICMP 6774ER</strain>
    </source>
</reference>
<accession>A0ABW4SKD3</accession>
<gene>
    <name evidence="2" type="ORF">ACFSKW_00790</name>
</gene>
<feature type="transmembrane region" description="Helical" evidence="1">
    <location>
        <begin position="60"/>
        <end position="80"/>
    </location>
</feature>
<comment type="caution">
    <text evidence="2">The sequence shown here is derived from an EMBL/GenBank/DDBJ whole genome shotgun (WGS) entry which is preliminary data.</text>
</comment>
<organism evidence="2 3">
    <name type="scientific">Nonomuraea mangrovi</name>
    <dbReference type="NCBI Taxonomy" id="2316207"/>
    <lineage>
        <taxon>Bacteria</taxon>
        <taxon>Bacillati</taxon>
        <taxon>Actinomycetota</taxon>
        <taxon>Actinomycetes</taxon>
        <taxon>Streptosporangiales</taxon>
        <taxon>Streptosporangiaceae</taxon>
        <taxon>Nonomuraea</taxon>
    </lineage>
</organism>
<keyword evidence="1" id="KW-0812">Transmembrane</keyword>
<dbReference type="RefSeq" id="WP_379568010.1">
    <property type="nucleotide sequence ID" value="NZ_JBHUFV010000003.1"/>
</dbReference>
<dbReference type="EMBL" id="JBHUFV010000003">
    <property type="protein sequence ID" value="MFD1930003.1"/>
    <property type="molecule type" value="Genomic_DNA"/>
</dbReference>
<evidence type="ECO:0000313" key="3">
    <source>
        <dbReference type="Proteomes" id="UP001597368"/>
    </source>
</evidence>
<name>A0ABW4SKD3_9ACTN</name>
<proteinExistence type="predicted"/>
<keyword evidence="1" id="KW-0472">Membrane</keyword>
<keyword evidence="1" id="KW-1133">Transmembrane helix</keyword>
<feature type="transmembrane region" description="Helical" evidence="1">
    <location>
        <begin position="36"/>
        <end position="54"/>
    </location>
</feature>
<protein>
    <recommendedName>
        <fullName evidence="4">DUF2178 domain-containing protein</fullName>
    </recommendedName>
</protein>
<feature type="transmembrane region" description="Helical" evidence="1">
    <location>
        <begin position="100"/>
        <end position="116"/>
    </location>
</feature>
<evidence type="ECO:0008006" key="4">
    <source>
        <dbReference type="Google" id="ProtNLM"/>
    </source>
</evidence>
<evidence type="ECO:0000256" key="1">
    <source>
        <dbReference type="SAM" id="Phobius"/>
    </source>
</evidence>
<sequence>METNENVDRPSPLEAAAALDAARQARAAGNTPIQGWFFPVISLLVAGIMVAQMLADTTPLVTIALLAVIGAGWWLTERLYSRQVDRAGIAPRELTLRRQLVLAAPLPALWIAAELLDHRGNWVWVAAALLSMGWIIGYGIVHNRRARTSA</sequence>
<evidence type="ECO:0000313" key="2">
    <source>
        <dbReference type="EMBL" id="MFD1930003.1"/>
    </source>
</evidence>
<keyword evidence="3" id="KW-1185">Reference proteome</keyword>